<evidence type="ECO:0000313" key="2">
    <source>
        <dbReference type="EMBL" id="TJZ69753.1"/>
    </source>
</evidence>
<name>A0A4U0PND6_9NEIS</name>
<dbReference type="Pfam" id="PF03869">
    <property type="entry name" value="Arc"/>
    <property type="match status" value="1"/>
</dbReference>
<evidence type="ECO:0000313" key="3">
    <source>
        <dbReference type="Proteomes" id="UP000310016"/>
    </source>
</evidence>
<dbReference type="OrthoDB" id="8821511at2"/>
<protein>
    <submittedName>
        <fullName evidence="2">Arc family DNA-binding protein</fullName>
    </submittedName>
</protein>
<reference evidence="2 3" key="1">
    <citation type="submission" date="2019-04" db="EMBL/GenBank/DDBJ databases">
        <title>Chitiniphilus eburnea sp. nov., a novel chitinolytic bacterium isolated from aquaculture sludge.</title>
        <authorList>
            <person name="Sheng M."/>
        </authorList>
    </citation>
    <scope>NUCLEOTIDE SEQUENCE [LARGE SCALE GENOMIC DNA]</scope>
    <source>
        <strain evidence="2 3">HX-2-15</strain>
    </source>
</reference>
<comment type="caution">
    <text evidence="2">The sequence shown here is derived from an EMBL/GenBank/DDBJ whole genome shotgun (WGS) entry which is preliminary data.</text>
</comment>
<dbReference type="RefSeq" id="WP_136774190.1">
    <property type="nucleotide sequence ID" value="NZ_SUMF01000020.1"/>
</dbReference>
<dbReference type="Gene3D" id="1.10.1220.10">
    <property type="entry name" value="Met repressor-like"/>
    <property type="match status" value="1"/>
</dbReference>
<accession>A0A4U0PND6</accession>
<evidence type="ECO:0000259" key="1">
    <source>
        <dbReference type="Pfam" id="PF03869"/>
    </source>
</evidence>
<dbReference type="EMBL" id="SUMF01000020">
    <property type="protein sequence ID" value="TJZ69753.1"/>
    <property type="molecule type" value="Genomic_DNA"/>
</dbReference>
<keyword evidence="3" id="KW-1185">Reference proteome</keyword>
<organism evidence="2 3">
    <name type="scientific">Chitiniphilus eburneus</name>
    <dbReference type="NCBI Taxonomy" id="2571148"/>
    <lineage>
        <taxon>Bacteria</taxon>
        <taxon>Pseudomonadati</taxon>
        <taxon>Pseudomonadota</taxon>
        <taxon>Betaproteobacteria</taxon>
        <taxon>Neisseriales</taxon>
        <taxon>Chitinibacteraceae</taxon>
        <taxon>Chitiniphilus</taxon>
    </lineage>
</organism>
<dbReference type="AlphaFoldDB" id="A0A4U0PND6"/>
<dbReference type="GO" id="GO:0003677">
    <property type="term" value="F:DNA binding"/>
    <property type="evidence" value="ECO:0007669"/>
    <property type="project" value="UniProtKB-KW"/>
</dbReference>
<feature type="domain" description="Arc-like DNA binding" evidence="1">
    <location>
        <begin position="47"/>
        <end position="82"/>
    </location>
</feature>
<dbReference type="GO" id="GO:0006355">
    <property type="term" value="P:regulation of DNA-templated transcription"/>
    <property type="evidence" value="ECO:0007669"/>
    <property type="project" value="InterPro"/>
</dbReference>
<proteinExistence type="predicted"/>
<dbReference type="SUPFAM" id="SSF47598">
    <property type="entry name" value="Ribbon-helix-helix"/>
    <property type="match status" value="1"/>
</dbReference>
<sequence>MPSPQRHAFTIKAQHASVNSTVKAFFKRCYTRRMAQLTPQDDYLKTALRLPRELHSRIQEAAAKSGRSMNAELIHRLESSFQPTTIDESAVADRLLIMLRRAAQLEMEFERQQMDLDLDSE</sequence>
<dbReference type="Proteomes" id="UP000310016">
    <property type="component" value="Unassembled WGS sequence"/>
</dbReference>
<gene>
    <name evidence="2" type="ORF">FAZ21_14640</name>
</gene>
<dbReference type="InterPro" id="IPR010985">
    <property type="entry name" value="Ribbon_hlx_hlx"/>
</dbReference>
<dbReference type="InterPro" id="IPR013321">
    <property type="entry name" value="Arc_rbn_hlx_hlx"/>
</dbReference>
<dbReference type="InterPro" id="IPR005569">
    <property type="entry name" value="Arc_DNA-bd_dom"/>
</dbReference>
<keyword evidence="2" id="KW-0238">DNA-binding</keyword>